<sequence length="169" mass="18670">MAATALAYKCMEMAYMRAVYCKSFSTNRDRHELLSTLQMVSQGESPSFSASDVDNLNNQMTVDKATFPRGTNTHVSGNQVISARTRSSLLRLLDFTKDINFAMEACRKCQSTFAAAAANVNTEEARNRDCITCIRRVIDFSFLDVDELVHLVLVASNAIRRAALGGAKD</sequence>
<dbReference type="Proteomes" id="UP001372338">
    <property type="component" value="Unassembled WGS sequence"/>
</dbReference>
<evidence type="ECO:0000313" key="3">
    <source>
        <dbReference type="Proteomes" id="UP001372338"/>
    </source>
</evidence>
<accession>A0AAN9F0C4</accession>
<dbReference type="InterPro" id="IPR056406">
    <property type="entry name" value="THD_CWZF3/5/7"/>
</dbReference>
<gene>
    <name evidence="2" type="ORF">RIF29_18654</name>
</gene>
<comment type="caution">
    <text evidence="2">The sequence shown here is derived from an EMBL/GenBank/DDBJ whole genome shotgun (WGS) entry which is preliminary data.</text>
</comment>
<dbReference type="EMBL" id="JAYWIO010000004">
    <property type="protein sequence ID" value="KAK7266015.1"/>
    <property type="molecule type" value="Genomic_DNA"/>
</dbReference>
<proteinExistence type="predicted"/>
<dbReference type="PANTHER" id="PTHR46524">
    <property type="entry name" value="CW-TYPE ZINC FINGER"/>
    <property type="match status" value="1"/>
</dbReference>
<dbReference type="InterPro" id="IPR055300">
    <property type="entry name" value="CWZF3/5/7"/>
</dbReference>
<reference evidence="2 3" key="1">
    <citation type="submission" date="2024-01" db="EMBL/GenBank/DDBJ databases">
        <title>The genomes of 5 underutilized Papilionoideae crops provide insights into root nodulation and disease resistanc.</title>
        <authorList>
            <person name="Yuan L."/>
        </authorList>
    </citation>
    <scope>NUCLEOTIDE SEQUENCE [LARGE SCALE GENOMIC DNA]</scope>
    <source>
        <strain evidence="2">ZHUSHIDOU_FW_LH</strain>
        <tissue evidence="2">Leaf</tissue>
    </source>
</reference>
<dbReference type="PANTHER" id="PTHR46524:SF12">
    <property type="entry name" value="CW-TYPE DOMAIN-CONTAINING PROTEIN"/>
    <property type="match status" value="1"/>
</dbReference>
<name>A0AAN9F0C4_CROPI</name>
<evidence type="ECO:0000313" key="2">
    <source>
        <dbReference type="EMBL" id="KAK7266015.1"/>
    </source>
</evidence>
<feature type="domain" description="CWZF3/5/7 THD" evidence="1">
    <location>
        <begin position="1"/>
        <end position="158"/>
    </location>
</feature>
<protein>
    <recommendedName>
        <fullName evidence="1">CWZF3/5/7 THD domain-containing protein</fullName>
    </recommendedName>
</protein>
<evidence type="ECO:0000259" key="1">
    <source>
        <dbReference type="Pfam" id="PF24756"/>
    </source>
</evidence>
<organism evidence="2 3">
    <name type="scientific">Crotalaria pallida</name>
    <name type="common">Smooth rattlebox</name>
    <name type="synonym">Crotalaria striata</name>
    <dbReference type="NCBI Taxonomy" id="3830"/>
    <lineage>
        <taxon>Eukaryota</taxon>
        <taxon>Viridiplantae</taxon>
        <taxon>Streptophyta</taxon>
        <taxon>Embryophyta</taxon>
        <taxon>Tracheophyta</taxon>
        <taxon>Spermatophyta</taxon>
        <taxon>Magnoliopsida</taxon>
        <taxon>eudicotyledons</taxon>
        <taxon>Gunneridae</taxon>
        <taxon>Pentapetalae</taxon>
        <taxon>rosids</taxon>
        <taxon>fabids</taxon>
        <taxon>Fabales</taxon>
        <taxon>Fabaceae</taxon>
        <taxon>Papilionoideae</taxon>
        <taxon>50 kb inversion clade</taxon>
        <taxon>genistoids sensu lato</taxon>
        <taxon>core genistoids</taxon>
        <taxon>Crotalarieae</taxon>
        <taxon>Crotalaria</taxon>
    </lineage>
</organism>
<keyword evidence="3" id="KW-1185">Reference proteome</keyword>
<dbReference type="AlphaFoldDB" id="A0AAN9F0C4"/>
<dbReference type="Pfam" id="PF24756">
    <property type="entry name" value="THD_CWZF3-5-7"/>
    <property type="match status" value="1"/>
</dbReference>